<dbReference type="Proteomes" id="UP000015525">
    <property type="component" value="Unassembled WGS sequence"/>
</dbReference>
<dbReference type="PATRIC" id="fig|1329909.3.peg.1373"/>
<organism evidence="4 5">
    <name type="scientific">Sphingobium quisquiliarum P25</name>
    <dbReference type="NCBI Taxonomy" id="1329909"/>
    <lineage>
        <taxon>Bacteria</taxon>
        <taxon>Pseudomonadati</taxon>
        <taxon>Pseudomonadota</taxon>
        <taxon>Alphaproteobacteria</taxon>
        <taxon>Sphingomonadales</taxon>
        <taxon>Sphingomonadaceae</taxon>
        <taxon>Sphingobium</taxon>
    </lineage>
</organism>
<keyword evidence="3" id="KW-1133">Transmembrane helix</keyword>
<dbReference type="AlphaFoldDB" id="T0GY15"/>
<gene>
    <name evidence="4" type="ORF">L288_07110</name>
</gene>
<dbReference type="PRINTS" id="PR00081">
    <property type="entry name" value="GDHRDH"/>
</dbReference>
<dbReference type="InterPro" id="IPR036291">
    <property type="entry name" value="NAD(P)-bd_dom_sf"/>
</dbReference>
<keyword evidence="2" id="KW-0560">Oxidoreductase</keyword>
<evidence type="ECO:0000256" key="1">
    <source>
        <dbReference type="ARBA" id="ARBA00006484"/>
    </source>
</evidence>
<evidence type="ECO:0000256" key="3">
    <source>
        <dbReference type="SAM" id="Phobius"/>
    </source>
</evidence>
<keyword evidence="3" id="KW-0472">Membrane</keyword>
<dbReference type="EMBL" id="ATHO01000061">
    <property type="protein sequence ID" value="EQB08876.1"/>
    <property type="molecule type" value="Genomic_DNA"/>
</dbReference>
<accession>T0GY15</accession>
<feature type="transmembrane region" description="Helical" evidence="3">
    <location>
        <begin position="143"/>
        <end position="163"/>
    </location>
</feature>
<evidence type="ECO:0000313" key="4">
    <source>
        <dbReference type="EMBL" id="EQB08876.1"/>
    </source>
</evidence>
<keyword evidence="3" id="KW-0812">Transmembrane</keyword>
<dbReference type="RefSeq" id="WP_021237711.1">
    <property type="nucleotide sequence ID" value="NZ_ATHO01000061.1"/>
</dbReference>
<evidence type="ECO:0008006" key="6">
    <source>
        <dbReference type="Google" id="ProtNLM"/>
    </source>
</evidence>
<keyword evidence="5" id="KW-1185">Reference proteome</keyword>
<dbReference type="InterPro" id="IPR002347">
    <property type="entry name" value="SDR_fam"/>
</dbReference>
<dbReference type="Pfam" id="PF00106">
    <property type="entry name" value="adh_short"/>
    <property type="match status" value="1"/>
</dbReference>
<evidence type="ECO:0000256" key="2">
    <source>
        <dbReference type="ARBA" id="ARBA00023002"/>
    </source>
</evidence>
<evidence type="ECO:0000313" key="5">
    <source>
        <dbReference type="Proteomes" id="UP000015525"/>
    </source>
</evidence>
<dbReference type="InterPro" id="IPR051019">
    <property type="entry name" value="VLCFA-Steroid_DH"/>
</dbReference>
<dbReference type="PANTHER" id="PTHR43899">
    <property type="entry name" value="RH59310P"/>
    <property type="match status" value="1"/>
</dbReference>
<proteinExistence type="inferred from homology"/>
<dbReference type="Gene3D" id="3.40.50.720">
    <property type="entry name" value="NAD(P)-binding Rossmann-like Domain"/>
    <property type="match status" value="1"/>
</dbReference>
<comment type="similarity">
    <text evidence="1">Belongs to the short-chain dehydrogenases/reductases (SDR) family.</text>
</comment>
<sequence length="271" mass="27699">MSGAATLAERYGPRALILGGSEGIGAEFADLLAGSGLDLTLVARSAAALNETAGKIRRVHGVDVEIIELDLAAPDIPSRASDIIAARDYGLVIYNAGATHGVSLFLDQPVERALNLVALNCASPVAFAHAALGKMREKGRGGLILISSMSGLVGSGYVAAYAASKAFEIVLAEGLHWELQRDGVDILCAVASLTDTPAMQRSGMVAVEGLTPMDARTFASGALGALGTTPVWYAVGDTAVEGLRAMPRPAATANASAISAQLWGIEADRGG</sequence>
<dbReference type="GO" id="GO:0016491">
    <property type="term" value="F:oxidoreductase activity"/>
    <property type="evidence" value="ECO:0007669"/>
    <property type="project" value="UniProtKB-KW"/>
</dbReference>
<name>T0GY15_9SPHN</name>
<dbReference type="SUPFAM" id="SSF51735">
    <property type="entry name" value="NAD(P)-binding Rossmann-fold domains"/>
    <property type="match status" value="1"/>
</dbReference>
<comment type="caution">
    <text evidence="4">The sequence shown here is derived from an EMBL/GenBank/DDBJ whole genome shotgun (WGS) entry which is preliminary data.</text>
</comment>
<reference evidence="4 5" key="1">
    <citation type="journal article" date="2013" name="Genome Announc.">
        <title>Draft Genome Sequence of Sphingobium quisquiliarum Strain P25T, a Novel Hexachlorocyclohexane (HCH)-Degrading Bacterium Isolated from an HCH Dumpsite.</title>
        <authorList>
            <person name="Kumar Singh A."/>
            <person name="Sangwan N."/>
            <person name="Sharma A."/>
            <person name="Gupta V."/>
            <person name="Khurana J.P."/>
            <person name="Lal R."/>
        </authorList>
    </citation>
    <scope>NUCLEOTIDE SEQUENCE [LARGE SCALE GENOMIC DNA]</scope>
    <source>
        <strain evidence="4 5">P25</strain>
    </source>
</reference>
<protein>
    <recommendedName>
        <fullName evidence="6">Short-chain dehydrogenase</fullName>
    </recommendedName>
</protein>
<dbReference type="PANTHER" id="PTHR43899:SF13">
    <property type="entry name" value="RH59310P"/>
    <property type="match status" value="1"/>
</dbReference>